<accession>A0A4Z2EUN2</accession>
<name>A0A4Z2EUN2_9TELE</name>
<feature type="compositionally biased region" description="Polar residues" evidence="1">
    <location>
        <begin position="20"/>
        <end position="32"/>
    </location>
</feature>
<keyword evidence="3" id="KW-1185">Reference proteome</keyword>
<comment type="caution">
    <text evidence="2">The sequence shown here is derived from an EMBL/GenBank/DDBJ whole genome shotgun (WGS) entry which is preliminary data.</text>
</comment>
<dbReference type="Proteomes" id="UP000314294">
    <property type="component" value="Unassembled WGS sequence"/>
</dbReference>
<evidence type="ECO:0000256" key="1">
    <source>
        <dbReference type="SAM" id="MobiDB-lite"/>
    </source>
</evidence>
<feature type="region of interest" description="Disordered" evidence="1">
    <location>
        <begin position="1"/>
        <end position="60"/>
    </location>
</feature>
<dbReference type="AlphaFoldDB" id="A0A4Z2EUN2"/>
<protein>
    <submittedName>
        <fullName evidence="2">Uncharacterized protein</fullName>
    </submittedName>
</protein>
<organism evidence="2 3">
    <name type="scientific">Liparis tanakae</name>
    <name type="common">Tanaka's snailfish</name>
    <dbReference type="NCBI Taxonomy" id="230148"/>
    <lineage>
        <taxon>Eukaryota</taxon>
        <taxon>Metazoa</taxon>
        <taxon>Chordata</taxon>
        <taxon>Craniata</taxon>
        <taxon>Vertebrata</taxon>
        <taxon>Euteleostomi</taxon>
        <taxon>Actinopterygii</taxon>
        <taxon>Neopterygii</taxon>
        <taxon>Teleostei</taxon>
        <taxon>Neoteleostei</taxon>
        <taxon>Acanthomorphata</taxon>
        <taxon>Eupercaria</taxon>
        <taxon>Perciformes</taxon>
        <taxon>Cottioidei</taxon>
        <taxon>Cottales</taxon>
        <taxon>Liparidae</taxon>
        <taxon>Liparis</taxon>
    </lineage>
</organism>
<evidence type="ECO:0000313" key="3">
    <source>
        <dbReference type="Proteomes" id="UP000314294"/>
    </source>
</evidence>
<proteinExistence type="predicted"/>
<evidence type="ECO:0000313" key="2">
    <source>
        <dbReference type="EMBL" id="TNN32528.1"/>
    </source>
</evidence>
<reference evidence="2 3" key="1">
    <citation type="submission" date="2019-03" db="EMBL/GenBank/DDBJ databases">
        <title>First draft genome of Liparis tanakae, snailfish: a comprehensive survey of snailfish specific genes.</title>
        <authorList>
            <person name="Kim W."/>
            <person name="Song I."/>
            <person name="Jeong J.-H."/>
            <person name="Kim D."/>
            <person name="Kim S."/>
            <person name="Ryu S."/>
            <person name="Song J.Y."/>
            <person name="Lee S.K."/>
        </authorList>
    </citation>
    <scope>NUCLEOTIDE SEQUENCE [LARGE SCALE GENOMIC DNA]</scope>
    <source>
        <tissue evidence="2">Muscle</tissue>
    </source>
</reference>
<gene>
    <name evidence="2" type="ORF">EYF80_057308</name>
</gene>
<sequence>MEEATPPGGSHASRAARPDLSSTQQTADPQNATGGGHTDLRTRSSTEGPLGGRSRWQPMVSLQDGHFNTMDTNTQYCGFTSG</sequence>
<dbReference type="EMBL" id="SRLO01002638">
    <property type="protein sequence ID" value="TNN32528.1"/>
    <property type="molecule type" value="Genomic_DNA"/>
</dbReference>